<dbReference type="SUPFAM" id="SSF51735">
    <property type="entry name" value="NAD(P)-binding Rossmann-fold domains"/>
    <property type="match status" value="1"/>
</dbReference>
<evidence type="ECO:0000256" key="2">
    <source>
        <dbReference type="ARBA" id="ARBA00008072"/>
    </source>
</evidence>
<accession>A0AAX4NIB6</accession>
<dbReference type="Pfam" id="PF08240">
    <property type="entry name" value="ADH_N"/>
    <property type="match status" value="1"/>
</dbReference>
<dbReference type="Proteomes" id="UP001451606">
    <property type="component" value="Chromosome"/>
</dbReference>
<dbReference type="PANTHER" id="PTHR42940">
    <property type="entry name" value="ALCOHOL DEHYDROGENASE 1-RELATED"/>
    <property type="match status" value="1"/>
</dbReference>
<dbReference type="Gene3D" id="3.90.180.10">
    <property type="entry name" value="Medium-chain alcohol dehydrogenases, catalytic domain"/>
    <property type="match status" value="1"/>
</dbReference>
<evidence type="ECO:0000256" key="1">
    <source>
        <dbReference type="ARBA" id="ARBA00001947"/>
    </source>
</evidence>
<evidence type="ECO:0000313" key="9">
    <source>
        <dbReference type="Proteomes" id="UP001451606"/>
    </source>
</evidence>
<sequence length="333" mass="35895">MMLNRTGPASSNPLKLEDVEKPVPKAGEVLVRVISVGVCRSNLHMIEGDWLHDGVPSKLPIIPGHEIIGEIADLGDGVNWLKKGQKVGIQPLWSTCGRCEYCLTGRENLCPHKEITGETLDGGYAEYMLGNAMHVYPIPQGIDPDLSSPLFCPGVTAYRAVKRSDLGPGKTAYVMGIGGVGHVVVQIAKLTGSRVVAISTREEHSELAYESGADDVLNPGVKYDRLGDHVRKADSVIVFSPNQDAINAASKLVKAGGNIVLGVHGGMDRISFVDEIQIRGSVIGPRSDMYSVLDLASHGKIRIHSTKYRLSEANEVINLLKKKEIKGRAVLIP</sequence>
<dbReference type="Pfam" id="PF00107">
    <property type="entry name" value="ADH_zinc_N"/>
    <property type="match status" value="1"/>
</dbReference>
<dbReference type="InterPro" id="IPR020843">
    <property type="entry name" value="ER"/>
</dbReference>
<dbReference type="GO" id="GO:0005737">
    <property type="term" value="C:cytoplasm"/>
    <property type="evidence" value="ECO:0007669"/>
    <property type="project" value="TreeGrafter"/>
</dbReference>
<dbReference type="SUPFAM" id="SSF50129">
    <property type="entry name" value="GroES-like"/>
    <property type="match status" value="1"/>
</dbReference>
<dbReference type="GO" id="GO:0004022">
    <property type="term" value="F:alcohol dehydrogenase (NAD+) activity"/>
    <property type="evidence" value="ECO:0007669"/>
    <property type="project" value="TreeGrafter"/>
</dbReference>
<protein>
    <submittedName>
        <fullName evidence="8">Alcohol dehydrogenase catalytic domain-containing protein</fullName>
    </submittedName>
</protein>
<reference evidence="8 9" key="1">
    <citation type="submission" date="2023-09" db="EMBL/GenBank/DDBJ databases">
        <authorList>
            <person name="Golyshina O.V."/>
            <person name="Lunev E.A."/>
            <person name="Bargiela R."/>
            <person name="Gaines M.C."/>
            <person name="Daum B."/>
            <person name="Bale N.J."/>
            <person name="Koenen M."/>
            <person name="Sinninghe Damst J.S."/>
            <person name="Yakimov M."/>
            <person name="Golyshin P.N."/>
        </authorList>
    </citation>
    <scope>NUCLEOTIDE SEQUENCE [LARGE SCALE GENOMIC DNA]</scope>
    <source>
        <strain evidence="8 9">M1</strain>
    </source>
</reference>
<dbReference type="SMART" id="SM00829">
    <property type="entry name" value="PKS_ER"/>
    <property type="match status" value="1"/>
</dbReference>
<organism evidence="8 9">
    <name type="scientific">Oxyplasma meridianum</name>
    <dbReference type="NCBI Taxonomy" id="3073602"/>
    <lineage>
        <taxon>Archaea</taxon>
        <taxon>Methanobacteriati</taxon>
        <taxon>Thermoplasmatota</taxon>
        <taxon>Thermoplasmata</taxon>
        <taxon>Thermoplasmatales</taxon>
        <taxon>Thermoplasmataceae</taxon>
        <taxon>Oxyplasma</taxon>
    </lineage>
</organism>
<dbReference type="InterPro" id="IPR013154">
    <property type="entry name" value="ADH-like_N"/>
</dbReference>
<keyword evidence="5" id="KW-0560">Oxidoreductase</keyword>
<dbReference type="InterPro" id="IPR002328">
    <property type="entry name" value="ADH_Zn_CS"/>
</dbReference>
<dbReference type="RefSeq" id="WP_393971157.1">
    <property type="nucleotide sequence ID" value="NZ_CP133772.1"/>
</dbReference>
<proteinExistence type="inferred from homology"/>
<evidence type="ECO:0000256" key="5">
    <source>
        <dbReference type="ARBA" id="ARBA00023002"/>
    </source>
</evidence>
<keyword evidence="4 6" id="KW-0862">Zinc</keyword>
<dbReference type="InterPro" id="IPR013149">
    <property type="entry name" value="ADH-like_C"/>
</dbReference>
<dbReference type="GO" id="GO:0043168">
    <property type="term" value="F:anion binding"/>
    <property type="evidence" value="ECO:0007669"/>
    <property type="project" value="UniProtKB-ARBA"/>
</dbReference>
<keyword evidence="3 6" id="KW-0479">Metal-binding</keyword>
<feature type="domain" description="Enoyl reductase (ER)" evidence="7">
    <location>
        <begin position="9"/>
        <end position="331"/>
    </location>
</feature>
<comment type="similarity">
    <text evidence="2 6">Belongs to the zinc-containing alcohol dehydrogenase family.</text>
</comment>
<dbReference type="AlphaFoldDB" id="A0AAX4NIB6"/>
<evidence type="ECO:0000256" key="6">
    <source>
        <dbReference type="RuleBase" id="RU361277"/>
    </source>
</evidence>
<evidence type="ECO:0000259" key="7">
    <source>
        <dbReference type="SMART" id="SM00829"/>
    </source>
</evidence>
<dbReference type="PANTHER" id="PTHR42940:SF8">
    <property type="entry name" value="VACUOLAR PROTEIN SORTING-ASSOCIATED PROTEIN 11"/>
    <property type="match status" value="1"/>
</dbReference>
<name>A0AAX4NIB6_9ARCH</name>
<dbReference type="GO" id="GO:0030554">
    <property type="term" value="F:adenyl nucleotide binding"/>
    <property type="evidence" value="ECO:0007669"/>
    <property type="project" value="UniProtKB-ARBA"/>
</dbReference>
<dbReference type="GO" id="GO:0008270">
    <property type="term" value="F:zinc ion binding"/>
    <property type="evidence" value="ECO:0007669"/>
    <property type="project" value="InterPro"/>
</dbReference>
<gene>
    <name evidence="8" type="ORF">OXIME_001415</name>
</gene>
<dbReference type="InterPro" id="IPR011032">
    <property type="entry name" value="GroES-like_sf"/>
</dbReference>
<dbReference type="InterPro" id="IPR036291">
    <property type="entry name" value="NAD(P)-bd_dom_sf"/>
</dbReference>
<dbReference type="GO" id="GO:0044281">
    <property type="term" value="P:small molecule metabolic process"/>
    <property type="evidence" value="ECO:0007669"/>
    <property type="project" value="UniProtKB-ARBA"/>
</dbReference>
<dbReference type="EMBL" id="CP133772">
    <property type="protein sequence ID" value="WYY00830.1"/>
    <property type="molecule type" value="Genomic_DNA"/>
</dbReference>
<evidence type="ECO:0000313" key="8">
    <source>
        <dbReference type="EMBL" id="WYY00830.1"/>
    </source>
</evidence>
<dbReference type="GeneID" id="95968153"/>
<dbReference type="Gene3D" id="3.40.50.720">
    <property type="entry name" value="NAD(P)-binding Rossmann-like Domain"/>
    <property type="match status" value="1"/>
</dbReference>
<dbReference type="KEGG" id="omr:OXIME_001415"/>
<evidence type="ECO:0000256" key="3">
    <source>
        <dbReference type="ARBA" id="ARBA00022723"/>
    </source>
</evidence>
<evidence type="ECO:0000256" key="4">
    <source>
        <dbReference type="ARBA" id="ARBA00022833"/>
    </source>
</evidence>
<keyword evidence="9" id="KW-1185">Reference proteome</keyword>
<comment type="cofactor">
    <cofactor evidence="1 6">
        <name>Zn(2+)</name>
        <dbReference type="ChEBI" id="CHEBI:29105"/>
    </cofactor>
</comment>
<dbReference type="PROSITE" id="PS00059">
    <property type="entry name" value="ADH_ZINC"/>
    <property type="match status" value="1"/>
</dbReference>